<comment type="caution">
    <text evidence="14">The sequence shown here is derived from an EMBL/GenBank/DDBJ whole genome shotgun (WGS) entry which is preliminary data.</text>
</comment>
<evidence type="ECO:0000313" key="14">
    <source>
        <dbReference type="EMBL" id="CAD8098088.1"/>
    </source>
</evidence>
<dbReference type="InterPro" id="IPR017441">
    <property type="entry name" value="Protein_kinase_ATP_BS"/>
</dbReference>
<dbReference type="PANTHER" id="PTHR24350">
    <property type="entry name" value="SERINE/THREONINE-PROTEIN KINASE IAL-RELATED"/>
    <property type="match status" value="1"/>
</dbReference>
<protein>
    <recommendedName>
        <fullName evidence="11">Aurora kinase</fullName>
        <ecNumber evidence="11">2.7.11.1</ecNumber>
    </recommendedName>
</protein>
<keyword evidence="15" id="KW-1185">Reference proteome</keyword>
<feature type="binding site" evidence="8">
    <location>
        <position position="228"/>
    </location>
    <ligand>
        <name>ATP</name>
        <dbReference type="ChEBI" id="CHEBI:30616"/>
    </ligand>
</feature>
<evidence type="ECO:0000256" key="6">
    <source>
        <dbReference type="ARBA" id="ARBA00022840"/>
    </source>
</evidence>
<dbReference type="EMBL" id="CAJJDN010000069">
    <property type="protein sequence ID" value="CAD8098088.1"/>
    <property type="molecule type" value="Genomic_DNA"/>
</dbReference>
<reference evidence="14" key="1">
    <citation type="submission" date="2021-01" db="EMBL/GenBank/DDBJ databases">
        <authorList>
            <consortium name="Genoscope - CEA"/>
            <person name="William W."/>
        </authorList>
    </citation>
    <scope>NUCLEOTIDE SEQUENCE</scope>
</reference>
<dbReference type="CDD" id="cd14007">
    <property type="entry name" value="STKc_Aurora"/>
    <property type="match status" value="1"/>
</dbReference>
<dbReference type="OrthoDB" id="303582at2759"/>
<evidence type="ECO:0000256" key="3">
    <source>
        <dbReference type="ARBA" id="ARBA00022679"/>
    </source>
</evidence>
<feature type="compositionally biased region" description="Polar residues" evidence="12">
    <location>
        <begin position="418"/>
        <end position="454"/>
    </location>
</feature>
<keyword evidence="3 11" id="KW-0808">Transferase</keyword>
<dbReference type="FunFam" id="1.10.510.10:FF:000571">
    <property type="entry name" value="Maternal embryonic leucine zipper kinase"/>
    <property type="match status" value="1"/>
</dbReference>
<comment type="subunit">
    <text evidence="1">Monomer.</text>
</comment>
<dbReference type="Proteomes" id="UP000692954">
    <property type="component" value="Unassembled WGS sequence"/>
</dbReference>
<feature type="binding site" evidence="8">
    <location>
        <begin position="214"/>
        <end position="215"/>
    </location>
    <ligand>
        <name>ATP</name>
        <dbReference type="ChEBI" id="CHEBI:30616"/>
    </ligand>
</feature>
<comment type="catalytic activity">
    <reaction evidence="11">
        <text>L-threonyl-[protein] + ATP = O-phospho-L-threonyl-[protein] + ADP + H(+)</text>
        <dbReference type="Rhea" id="RHEA:46608"/>
        <dbReference type="Rhea" id="RHEA-COMP:11060"/>
        <dbReference type="Rhea" id="RHEA-COMP:11605"/>
        <dbReference type="ChEBI" id="CHEBI:15378"/>
        <dbReference type="ChEBI" id="CHEBI:30013"/>
        <dbReference type="ChEBI" id="CHEBI:30616"/>
        <dbReference type="ChEBI" id="CHEBI:61977"/>
        <dbReference type="ChEBI" id="CHEBI:456216"/>
        <dbReference type="EC" id="2.7.11.1"/>
    </reaction>
</comment>
<proteinExistence type="inferred from homology"/>
<dbReference type="EC" id="2.7.11.1" evidence="11"/>
<feature type="binding site" evidence="8 10">
    <location>
        <position position="116"/>
    </location>
    <ligand>
        <name>ATP</name>
        <dbReference type="ChEBI" id="CHEBI:30616"/>
    </ligand>
</feature>
<evidence type="ECO:0000256" key="10">
    <source>
        <dbReference type="PROSITE-ProRule" id="PRU10141"/>
    </source>
</evidence>
<keyword evidence="2 11" id="KW-0723">Serine/threonine-protein kinase</keyword>
<dbReference type="GO" id="GO:0005524">
    <property type="term" value="F:ATP binding"/>
    <property type="evidence" value="ECO:0007669"/>
    <property type="project" value="UniProtKB-UniRule"/>
</dbReference>
<evidence type="ECO:0000256" key="12">
    <source>
        <dbReference type="SAM" id="MobiDB-lite"/>
    </source>
</evidence>
<dbReference type="PROSITE" id="PS00107">
    <property type="entry name" value="PROTEIN_KINASE_ATP"/>
    <property type="match status" value="1"/>
</dbReference>
<feature type="cross-link" description="Glycyl lysine isopeptide (Lys-Gly) (interchain with G-Cter in SUMO2)" evidence="9">
    <location>
        <position position="212"/>
    </location>
</feature>
<dbReference type="FunFam" id="3.30.200.20:FF:000042">
    <property type="entry name" value="Aurora kinase A"/>
    <property type="match status" value="1"/>
</dbReference>
<dbReference type="AlphaFoldDB" id="A0A8S1P527"/>
<evidence type="ECO:0000313" key="15">
    <source>
        <dbReference type="Proteomes" id="UP000692954"/>
    </source>
</evidence>
<comment type="similarity">
    <text evidence="11">Belongs to the protein kinase superfamily. Ser/Thr protein kinase family. Aurora subfamily.</text>
</comment>
<sequence length="844" mass="98471">MKKSNLCDNRKCNKTTIFQKQMAPVKCSKCNVGTYCCQACLKEDEDHICNSDHLDLDNTTQINSSVNETLLQIQQKKRTLEDYEFINGDKGMLGRGAFGEVRLAIDNQLQQEMAIKILNKKKMLRNCNLQQLKNEIKLQRSLNHPNIIQLYHAFEDRENIYFALEYASNGSLYKYLRKLKVMPEPEAFVYFFQTCLAVDYLHKKNVIHRDLKPENILLDEQGNVKLCDFGWSAESVEMRSTFCGTFDYMAPEMLHNKPHDYRVDIWALGILLYELLHGNAPFTKAHFSKENIQNLTIKFSSSISAQAKDLITQILQYDPKKRMSMNQIFAHKWLKENAEEFGMDISEYIYVPKSERINESSINQTFEQQKQLNESKIKQTNYNRNSTKKPDFLNISQQQQQQIQEVQQIQQSQENKRLGNSSFHRMNNQSQVSKFSENMQDSVRSSSDCSDIQSRTSNIRQSFAKDLSIKGFSQTNNSFNNSDKKHVFTNDASILNQEDIEKLLRQQLKQAETKSDDIKLSLNSFQNIQSNQLQNKSQSSILVDDNKNFSQQLYSNQTNNLKQRHVQFLSPKQSINETSQKTKQQVEESPYFNQSQLRESIAEDEIKEKFSFGSLSNSKHDQNQQDSFQPEEQQAIIKKEKIVKETRLSKLSVIQSDESECKSDGEDQRSYQLQQINQAVRSYSANTVQVKDIKNQKIPQEIELQSQLLYQNNVLQDTKSQTSKTSKKSKLSKQSKVSTNTKVSSEQSRAQQQLIMQKKKYTQNMVDYRNFNMKEISKEDRNRYQDYKDSTKQLEIRSRELQDYIYSQDNQFSTRRSFKQNNTNKEELGFFGKIQLAFGCLGHR</sequence>
<feature type="active site" description="Proton acceptor" evidence="7">
    <location>
        <position position="210"/>
    </location>
</feature>
<feature type="compositionally biased region" description="Low complexity" evidence="12">
    <location>
        <begin position="395"/>
        <end position="413"/>
    </location>
</feature>
<dbReference type="InterPro" id="IPR000719">
    <property type="entry name" value="Prot_kinase_dom"/>
</dbReference>
<keyword evidence="4 8" id="KW-0547">Nucleotide-binding</keyword>
<dbReference type="InterPro" id="IPR008271">
    <property type="entry name" value="Ser/Thr_kinase_AS"/>
</dbReference>
<evidence type="ECO:0000256" key="11">
    <source>
        <dbReference type="RuleBase" id="RU367134"/>
    </source>
</evidence>
<feature type="domain" description="Protein kinase" evidence="13">
    <location>
        <begin position="87"/>
        <end position="334"/>
    </location>
</feature>
<feature type="region of interest" description="Disordered" evidence="12">
    <location>
        <begin position="570"/>
        <end position="594"/>
    </location>
</feature>
<evidence type="ECO:0000256" key="2">
    <source>
        <dbReference type="ARBA" id="ARBA00022527"/>
    </source>
</evidence>
<evidence type="ECO:0000256" key="8">
    <source>
        <dbReference type="PIRSR" id="PIRSR630616-2"/>
    </source>
</evidence>
<feature type="compositionally biased region" description="Polar residues" evidence="12">
    <location>
        <begin position="740"/>
        <end position="749"/>
    </location>
</feature>
<feature type="region of interest" description="Disordered" evidence="12">
    <location>
        <begin position="364"/>
        <end position="454"/>
    </location>
</feature>
<evidence type="ECO:0000256" key="1">
    <source>
        <dbReference type="ARBA" id="ARBA00011245"/>
    </source>
</evidence>
<dbReference type="PROSITE" id="PS00108">
    <property type="entry name" value="PROTEIN_KINASE_ST"/>
    <property type="match status" value="1"/>
</dbReference>
<feature type="region of interest" description="Disordered" evidence="12">
    <location>
        <begin position="717"/>
        <end position="749"/>
    </location>
</feature>
<keyword evidence="6 8" id="KW-0067">ATP-binding</keyword>
<dbReference type="Pfam" id="PF00069">
    <property type="entry name" value="Pkinase"/>
    <property type="match status" value="1"/>
</dbReference>
<evidence type="ECO:0000256" key="5">
    <source>
        <dbReference type="ARBA" id="ARBA00022777"/>
    </source>
</evidence>
<comment type="catalytic activity">
    <reaction evidence="11">
        <text>L-seryl-[protein] + ATP = O-phospho-L-seryl-[protein] + ADP + H(+)</text>
        <dbReference type="Rhea" id="RHEA:17989"/>
        <dbReference type="Rhea" id="RHEA-COMP:9863"/>
        <dbReference type="Rhea" id="RHEA-COMP:11604"/>
        <dbReference type="ChEBI" id="CHEBI:15378"/>
        <dbReference type="ChEBI" id="CHEBI:29999"/>
        <dbReference type="ChEBI" id="CHEBI:30616"/>
        <dbReference type="ChEBI" id="CHEBI:83421"/>
        <dbReference type="ChEBI" id="CHEBI:456216"/>
        <dbReference type="EC" id="2.7.11.1"/>
    </reaction>
</comment>
<dbReference type="InterPro" id="IPR030616">
    <property type="entry name" value="Aur-like"/>
</dbReference>
<organism evidence="14 15">
    <name type="scientific">Paramecium sonneborni</name>
    <dbReference type="NCBI Taxonomy" id="65129"/>
    <lineage>
        <taxon>Eukaryota</taxon>
        <taxon>Sar</taxon>
        <taxon>Alveolata</taxon>
        <taxon>Ciliophora</taxon>
        <taxon>Intramacronucleata</taxon>
        <taxon>Oligohymenophorea</taxon>
        <taxon>Peniculida</taxon>
        <taxon>Parameciidae</taxon>
        <taxon>Paramecium</taxon>
    </lineage>
</organism>
<name>A0A8S1P527_9CILI</name>
<dbReference type="PROSITE" id="PS50011">
    <property type="entry name" value="PROTEIN_KINASE_DOM"/>
    <property type="match status" value="1"/>
</dbReference>
<dbReference type="GO" id="GO:0004674">
    <property type="term" value="F:protein serine/threonine kinase activity"/>
    <property type="evidence" value="ECO:0007669"/>
    <property type="project" value="UniProtKB-KW"/>
</dbReference>
<evidence type="ECO:0000259" key="13">
    <source>
        <dbReference type="PROSITE" id="PS50011"/>
    </source>
</evidence>
<evidence type="ECO:0000256" key="7">
    <source>
        <dbReference type="PIRSR" id="PIRSR630616-1"/>
    </source>
</evidence>
<gene>
    <name evidence="14" type="ORF">PSON_ATCC_30995.1.T0690222</name>
</gene>
<evidence type="ECO:0000256" key="4">
    <source>
        <dbReference type="ARBA" id="ARBA00022741"/>
    </source>
</evidence>
<evidence type="ECO:0000256" key="9">
    <source>
        <dbReference type="PIRSR" id="PIRSR630616-3"/>
    </source>
</evidence>
<keyword evidence="5 11" id="KW-0418">Kinase</keyword>
<dbReference type="SMART" id="SM00220">
    <property type="entry name" value="S_TKc"/>
    <property type="match status" value="1"/>
</dbReference>
<feature type="compositionally biased region" description="Polar residues" evidence="12">
    <location>
        <begin position="570"/>
        <end position="583"/>
    </location>
</feature>
<accession>A0A8S1P527</accession>
<feature type="binding site" evidence="8">
    <location>
        <begin position="165"/>
        <end position="167"/>
    </location>
    <ligand>
        <name>ATP</name>
        <dbReference type="ChEBI" id="CHEBI:30616"/>
    </ligand>
</feature>
<feature type="compositionally biased region" description="Polar residues" evidence="12">
    <location>
        <begin position="364"/>
        <end position="385"/>
    </location>
</feature>